<dbReference type="SUPFAM" id="SSF101148">
    <property type="entry name" value="Plant invertase/pectin methylesterase inhibitor"/>
    <property type="match status" value="1"/>
</dbReference>
<accession>A0A830C796</accession>
<keyword evidence="2" id="KW-0052">Apoplast</keyword>
<feature type="chain" id="PRO_5032419207" evidence="7">
    <location>
        <begin position="26"/>
        <end position="216"/>
    </location>
</feature>
<dbReference type="PANTHER" id="PTHR31080">
    <property type="entry name" value="PECTINESTERASE INHIBITOR-LIKE"/>
    <property type="match status" value="1"/>
</dbReference>
<dbReference type="NCBIfam" id="TIGR01614">
    <property type="entry name" value="PME_inhib"/>
    <property type="match status" value="1"/>
</dbReference>
<dbReference type="EMBL" id="BMAC01000372">
    <property type="protein sequence ID" value="GFP94996.1"/>
    <property type="molecule type" value="Genomic_DNA"/>
</dbReference>
<keyword evidence="4 7" id="KW-0732">Signal</keyword>
<feature type="signal peptide" evidence="7">
    <location>
        <begin position="1"/>
        <end position="25"/>
    </location>
</feature>
<dbReference type="Proteomes" id="UP000653305">
    <property type="component" value="Unassembled WGS sequence"/>
</dbReference>
<dbReference type="AlphaFoldDB" id="A0A830C796"/>
<keyword evidence="10" id="KW-1185">Reference proteome</keyword>
<organism evidence="9 10">
    <name type="scientific">Phtheirospermum japonicum</name>
    <dbReference type="NCBI Taxonomy" id="374723"/>
    <lineage>
        <taxon>Eukaryota</taxon>
        <taxon>Viridiplantae</taxon>
        <taxon>Streptophyta</taxon>
        <taxon>Embryophyta</taxon>
        <taxon>Tracheophyta</taxon>
        <taxon>Spermatophyta</taxon>
        <taxon>Magnoliopsida</taxon>
        <taxon>eudicotyledons</taxon>
        <taxon>Gunneridae</taxon>
        <taxon>Pentapetalae</taxon>
        <taxon>asterids</taxon>
        <taxon>lamiids</taxon>
        <taxon>Lamiales</taxon>
        <taxon>Orobanchaceae</taxon>
        <taxon>Orobanchaceae incertae sedis</taxon>
        <taxon>Phtheirospermum</taxon>
    </lineage>
</organism>
<dbReference type="SMART" id="SM00856">
    <property type="entry name" value="PMEI"/>
    <property type="match status" value="1"/>
</dbReference>
<evidence type="ECO:0000256" key="3">
    <source>
        <dbReference type="ARBA" id="ARBA00022525"/>
    </source>
</evidence>
<dbReference type="InterPro" id="IPR035513">
    <property type="entry name" value="Invertase/methylesterase_inhib"/>
</dbReference>
<dbReference type="OrthoDB" id="1430376at2759"/>
<evidence type="ECO:0000256" key="4">
    <source>
        <dbReference type="ARBA" id="ARBA00022729"/>
    </source>
</evidence>
<evidence type="ECO:0000256" key="7">
    <source>
        <dbReference type="SAM" id="SignalP"/>
    </source>
</evidence>
<keyword evidence="5" id="KW-1015">Disulfide bond</keyword>
<dbReference type="GO" id="GO:0004857">
    <property type="term" value="F:enzyme inhibitor activity"/>
    <property type="evidence" value="ECO:0007669"/>
    <property type="project" value="InterPro"/>
</dbReference>
<dbReference type="InterPro" id="IPR006501">
    <property type="entry name" value="Pectinesterase_inhib_dom"/>
</dbReference>
<evidence type="ECO:0000313" key="10">
    <source>
        <dbReference type="Proteomes" id="UP000653305"/>
    </source>
</evidence>
<dbReference type="PANTHER" id="PTHR31080:SF12">
    <property type="entry name" value="PLANT INVERTASE_PECTIN METHYLESTERASE INHIBITOR"/>
    <property type="match status" value="1"/>
</dbReference>
<proteinExistence type="inferred from homology"/>
<dbReference type="CDD" id="cd15798">
    <property type="entry name" value="PMEI-like_3"/>
    <property type="match status" value="1"/>
</dbReference>
<comment type="caution">
    <text evidence="9">The sequence shown here is derived from an EMBL/GenBank/DDBJ whole genome shotgun (WGS) entry which is preliminary data.</text>
</comment>
<evidence type="ECO:0000256" key="6">
    <source>
        <dbReference type="ARBA" id="ARBA00038471"/>
    </source>
</evidence>
<evidence type="ECO:0000259" key="8">
    <source>
        <dbReference type="SMART" id="SM00856"/>
    </source>
</evidence>
<reference evidence="9" key="1">
    <citation type="submission" date="2020-07" db="EMBL/GenBank/DDBJ databases">
        <title>Ethylene signaling mediates host invasion by parasitic plants.</title>
        <authorList>
            <person name="Yoshida S."/>
        </authorList>
    </citation>
    <scope>NUCLEOTIDE SEQUENCE</scope>
    <source>
        <strain evidence="9">Okayama</strain>
    </source>
</reference>
<dbReference type="InterPro" id="IPR051955">
    <property type="entry name" value="PME_Inhibitor"/>
</dbReference>
<dbReference type="GO" id="GO:0048046">
    <property type="term" value="C:apoplast"/>
    <property type="evidence" value="ECO:0007669"/>
    <property type="project" value="UniProtKB-SubCell"/>
</dbReference>
<comment type="similarity">
    <text evidence="6">Belongs to the PMEI family.</text>
</comment>
<keyword evidence="3" id="KW-0964">Secreted</keyword>
<protein>
    <submittedName>
        <fullName evidence="9">21 kDa protein</fullName>
    </submittedName>
</protein>
<name>A0A830C796_9LAMI</name>
<dbReference type="FunFam" id="1.20.140.40:FF:000006">
    <property type="entry name" value="Pectinesterase inhibitor 3"/>
    <property type="match status" value="1"/>
</dbReference>
<evidence type="ECO:0000256" key="5">
    <source>
        <dbReference type="ARBA" id="ARBA00023157"/>
    </source>
</evidence>
<dbReference type="Pfam" id="PF04043">
    <property type="entry name" value="PMEI"/>
    <property type="match status" value="1"/>
</dbReference>
<sequence length="216" mass="24518">MARANNTIVPFFLLLSLFISTIVRAGQPVVHRRSRARAFIEFQCRTTLYPDLCVRSLSYYVYNFTNPLSHQQLAQFALKVSLARAESTRTYVIEVARDLKRRNAKDYQAVKECLDQINDGVEQLSNSITETRKIKENGETSDFPWHASNVKTWMSTALTDASACVDRFSGRAMGGKTKAMIKARVLNLQQVTSNALCLFNRFAARYKSSHVKIPKV</sequence>
<comment type="subcellular location">
    <subcellularLocation>
        <location evidence="1">Secreted</location>
        <location evidence="1">Extracellular space</location>
        <location evidence="1">Apoplast</location>
    </subcellularLocation>
</comment>
<evidence type="ECO:0000256" key="2">
    <source>
        <dbReference type="ARBA" id="ARBA00022523"/>
    </source>
</evidence>
<evidence type="ECO:0000256" key="1">
    <source>
        <dbReference type="ARBA" id="ARBA00004271"/>
    </source>
</evidence>
<feature type="domain" description="Pectinesterase inhibitor" evidence="8">
    <location>
        <begin position="35"/>
        <end position="198"/>
    </location>
</feature>
<evidence type="ECO:0000313" key="9">
    <source>
        <dbReference type="EMBL" id="GFP94996.1"/>
    </source>
</evidence>
<dbReference type="Gene3D" id="1.20.140.40">
    <property type="entry name" value="Invertase/pectin methylesterase inhibitor family protein"/>
    <property type="match status" value="1"/>
</dbReference>
<gene>
    <name evidence="9" type="ORF">PHJA_001644000</name>
</gene>